<organism evidence="1">
    <name type="scientific">bioreactor metagenome</name>
    <dbReference type="NCBI Taxonomy" id="1076179"/>
    <lineage>
        <taxon>unclassified sequences</taxon>
        <taxon>metagenomes</taxon>
        <taxon>ecological metagenomes</taxon>
    </lineage>
</organism>
<sequence>MIDHHVAHQIMFPRKRFHIAPIAEGRLNLAVVDRREASIAAGRKERQNVDAAHRACELFVKRNPKL</sequence>
<name>A0A645F5E4_9ZZZZ</name>
<dbReference type="AlphaFoldDB" id="A0A645F5E4"/>
<accession>A0A645F5E4</accession>
<reference evidence="1" key="1">
    <citation type="submission" date="2019-08" db="EMBL/GenBank/DDBJ databases">
        <authorList>
            <person name="Kucharzyk K."/>
            <person name="Murdoch R.W."/>
            <person name="Higgins S."/>
            <person name="Loffler F."/>
        </authorList>
    </citation>
    <scope>NUCLEOTIDE SEQUENCE</scope>
</reference>
<protein>
    <submittedName>
        <fullName evidence="1">Uncharacterized protein</fullName>
    </submittedName>
</protein>
<comment type="caution">
    <text evidence="1">The sequence shown here is derived from an EMBL/GenBank/DDBJ whole genome shotgun (WGS) entry which is preliminary data.</text>
</comment>
<dbReference type="EMBL" id="VSSQ01053777">
    <property type="protein sequence ID" value="MPN07773.1"/>
    <property type="molecule type" value="Genomic_DNA"/>
</dbReference>
<proteinExistence type="predicted"/>
<gene>
    <name evidence="1" type="ORF">SDC9_155045</name>
</gene>
<evidence type="ECO:0000313" key="1">
    <source>
        <dbReference type="EMBL" id="MPN07773.1"/>
    </source>
</evidence>